<proteinExistence type="predicted"/>
<feature type="signal peptide" evidence="7">
    <location>
        <begin position="1"/>
        <end position="22"/>
    </location>
</feature>
<feature type="chain" id="PRO_5011116251" description="Pectinesterase catalytic domain-containing protein" evidence="7">
    <location>
        <begin position="23"/>
        <end position="164"/>
    </location>
</feature>
<evidence type="ECO:0000256" key="3">
    <source>
        <dbReference type="ARBA" id="ARBA00022512"/>
    </source>
</evidence>
<sequence length="164" mass="17920">MATTTFFLLVIMSTVGFHHLFANEIELFLNNVKVSKKVVVNPDKTGDYSTISDAVLAAPNNALVGDGYFVIHIVAGVYHEYISIPTHKKYLMMIGDGIGKTIITGNRSSSDGWGSSGSATFGNVIFSFGKSVLFSFFFSFLQGLSGFISETVIILPSWIMRIIF</sequence>
<keyword evidence="6" id="KW-0472">Membrane</keyword>
<dbReference type="SUPFAM" id="SSF51126">
    <property type="entry name" value="Pectin lyase-like"/>
    <property type="match status" value="1"/>
</dbReference>
<keyword evidence="3" id="KW-0964">Secreted</keyword>
<feature type="domain" description="Pectinesterase catalytic" evidence="8">
    <location>
        <begin position="38"/>
        <end position="123"/>
    </location>
</feature>
<feature type="transmembrane region" description="Helical" evidence="6">
    <location>
        <begin position="136"/>
        <end position="159"/>
    </location>
</feature>
<evidence type="ECO:0000256" key="2">
    <source>
        <dbReference type="ARBA" id="ARBA00005184"/>
    </source>
</evidence>
<evidence type="ECO:0000259" key="8">
    <source>
        <dbReference type="Pfam" id="PF01095"/>
    </source>
</evidence>
<dbReference type="GO" id="GO:0042545">
    <property type="term" value="P:cell wall modification"/>
    <property type="evidence" value="ECO:0007669"/>
    <property type="project" value="InterPro"/>
</dbReference>
<keyword evidence="6" id="KW-0812">Transmembrane</keyword>
<dbReference type="GO" id="GO:0045490">
    <property type="term" value="P:pectin catabolic process"/>
    <property type="evidence" value="ECO:0007669"/>
    <property type="project" value="UniProtKB-UniPathway"/>
</dbReference>
<dbReference type="EMBL" id="KK915213">
    <property type="protein sequence ID" value="KDP23445.1"/>
    <property type="molecule type" value="Genomic_DNA"/>
</dbReference>
<dbReference type="AlphaFoldDB" id="A0A067JTW6"/>
<dbReference type="InterPro" id="IPR012334">
    <property type="entry name" value="Pectin_lyas_fold"/>
</dbReference>
<keyword evidence="7" id="KW-0732">Signal</keyword>
<evidence type="ECO:0000256" key="1">
    <source>
        <dbReference type="ARBA" id="ARBA00004191"/>
    </source>
</evidence>
<dbReference type="STRING" id="180498.A0A067JTW6"/>
<protein>
    <recommendedName>
        <fullName evidence="8">Pectinesterase catalytic domain-containing protein</fullName>
    </recommendedName>
</protein>
<evidence type="ECO:0000256" key="7">
    <source>
        <dbReference type="SAM" id="SignalP"/>
    </source>
</evidence>
<dbReference type="UniPathway" id="UPA00545">
    <property type="reaction ID" value="UER00823"/>
</dbReference>
<keyword evidence="6" id="KW-1133">Transmembrane helix</keyword>
<dbReference type="Gene3D" id="2.160.20.10">
    <property type="entry name" value="Single-stranded right-handed beta-helix, Pectin lyase-like"/>
    <property type="match status" value="1"/>
</dbReference>
<evidence type="ECO:0000256" key="4">
    <source>
        <dbReference type="ARBA" id="ARBA00022801"/>
    </source>
</evidence>
<evidence type="ECO:0000256" key="5">
    <source>
        <dbReference type="ARBA" id="ARBA00023085"/>
    </source>
</evidence>
<dbReference type="OrthoDB" id="2019149at2759"/>
<reference evidence="9 10" key="1">
    <citation type="journal article" date="2014" name="PLoS ONE">
        <title>Global Analysis of Gene Expression Profiles in Physic Nut (Jatropha curcas L.) Seedlings Exposed to Salt Stress.</title>
        <authorList>
            <person name="Zhang L."/>
            <person name="Zhang C."/>
            <person name="Wu P."/>
            <person name="Chen Y."/>
            <person name="Li M."/>
            <person name="Jiang H."/>
            <person name="Wu G."/>
        </authorList>
    </citation>
    <scope>NUCLEOTIDE SEQUENCE [LARGE SCALE GENOMIC DNA]</scope>
    <source>
        <strain evidence="10">cv. GZQX0401</strain>
        <tissue evidence="9">Young leaves</tissue>
    </source>
</reference>
<evidence type="ECO:0000256" key="6">
    <source>
        <dbReference type="SAM" id="Phobius"/>
    </source>
</evidence>
<comment type="subcellular location">
    <subcellularLocation>
        <location evidence="1">Secreted</location>
        <location evidence="1">Cell wall</location>
    </subcellularLocation>
</comment>
<dbReference type="InterPro" id="IPR011050">
    <property type="entry name" value="Pectin_lyase_fold/virulence"/>
</dbReference>
<keyword evidence="10" id="KW-1185">Reference proteome</keyword>
<evidence type="ECO:0000313" key="10">
    <source>
        <dbReference type="Proteomes" id="UP000027138"/>
    </source>
</evidence>
<dbReference type="Proteomes" id="UP000027138">
    <property type="component" value="Unassembled WGS sequence"/>
</dbReference>
<comment type="pathway">
    <text evidence="2">Glycan metabolism; pectin degradation; 2-dehydro-3-deoxy-D-gluconate from pectin: step 1/5.</text>
</comment>
<name>A0A067JTW6_JATCU</name>
<dbReference type="Pfam" id="PF01095">
    <property type="entry name" value="Pectinesterase"/>
    <property type="match status" value="1"/>
</dbReference>
<accession>A0A067JTW6</accession>
<dbReference type="GO" id="GO:0030599">
    <property type="term" value="F:pectinesterase activity"/>
    <property type="evidence" value="ECO:0007669"/>
    <property type="project" value="InterPro"/>
</dbReference>
<organism evidence="9 10">
    <name type="scientific">Jatropha curcas</name>
    <name type="common">Barbados nut</name>
    <dbReference type="NCBI Taxonomy" id="180498"/>
    <lineage>
        <taxon>Eukaryota</taxon>
        <taxon>Viridiplantae</taxon>
        <taxon>Streptophyta</taxon>
        <taxon>Embryophyta</taxon>
        <taxon>Tracheophyta</taxon>
        <taxon>Spermatophyta</taxon>
        <taxon>Magnoliopsida</taxon>
        <taxon>eudicotyledons</taxon>
        <taxon>Gunneridae</taxon>
        <taxon>Pentapetalae</taxon>
        <taxon>rosids</taxon>
        <taxon>fabids</taxon>
        <taxon>Malpighiales</taxon>
        <taxon>Euphorbiaceae</taxon>
        <taxon>Crotonoideae</taxon>
        <taxon>Jatropheae</taxon>
        <taxon>Jatropha</taxon>
    </lineage>
</organism>
<keyword evidence="3" id="KW-0134">Cell wall</keyword>
<keyword evidence="4" id="KW-0378">Hydrolase</keyword>
<keyword evidence="5" id="KW-0063">Aspartyl esterase</keyword>
<dbReference type="PANTHER" id="PTHR31707">
    <property type="entry name" value="PECTINESTERASE"/>
    <property type="match status" value="1"/>
</dbReference>
<dbReference type="InterPro" id="IPR000070">
    <property type="entry name" value="Pectinesterase_cat"/>
</dbReference>
<evidence type="ECO:0000313" key="9">
    <source>
        <dbReference type="EMBL" id="KDP23445.1"/>
    </source>
</evidence>
<gene>
    <name evidence="9" type="ORF">JCGZ_23278</name>
</gene>